<reference evidence="1" key="1">
    <citation type="submission" date="2024-05" db="EMBL/GenBank/DDBJ databases">
        <title>Whole-Genome Sequence of CFS9, a Potential Fish Probiotic Isolated from the Body Surface of Silurus asotus.</title>
        <authorList>
            <person name="Kojima M."/>
            <person name="Tobioka K."/>
            <person name="Yokota K."/>
            <person name="Nakatani H."/>
            <person name="Hori K."/>
            <person name="Tamaru Y."/>
            <person name="Okazaki F."/>
        </authorList>
    </citation>
    <scope>NUCLEOTIDE SEQUENCE</scope>
    <source>
        <strain evidence="1">CFS9</strain>
    </source>
</reference>
<sequence length="95" mass="11221">MTDIYLILKKISLNTEDKFGIHQSKYFTFCHVCGMRLTIWFLNVNTSFYGYNCMFINWSGVKIAVKFTIIISARNLYGRDNELLNNHGKKKHTKY</sequence>
<accession>A0AAT9GVN2</accession>
<name>A0AAT9GVN2_9FLAO</name>
<dbReference type="EMBL" id="AP031573">
    <property type="protein sequence ID" value="BFM41443.1"/>
    <property type="molecule type" value="Genomic_DNA"/>
</dbReference>
<protein>
    <submittedName>
        <fullName evidence="1">Uncharacterized protein</fullName>
    </submittedName>
</protein>
<evidence type="ECO:0000313" key="1">
    <source>
        <dbReference type="EMBL" id="BFM41443.1"/>
    </source>
</evidence>
<dbReference type="AlphaFoldDB" id="A0AAT9GVN2"/>
<proteinExistence type="predicted"/>
<gene>
    <name evidence="1" type="ORF">CFS9_00840</name>
</gene>
<organism evidence="1">
    <name type="scientific">Flavobacterium sp. CFS9</name>
    <dbReference type="NCBI Taxonomy" id="3143118"/>
    <lineage>
        <taxon>Bacteria</taxon>
        <taxon>Pseudomonadati</taxon>
        <taxon>Bacteroidota</taxon>
        <taxon>Flavobacteriia</taxon>
        <taxon>Flavobacteriales</taxon>
        <taxon>Flavobacteriaceae</taxon>
        <taxon>Flavobacterium</taxon>
    </lineage>
</organism>